<name>A0A1G5QMA6_9GAMM</name>
<dbReference type="InterPro" id="IPR051906">
    <property type="entry name" value="TolC-like"/>
</dbReference>
<evidence type="ECO:0000256" key="4">
    <source>
        <dbReference type="ARBA" id="ARBA00022452"/>
    </source>
</evidence>
<dbReference type="GO" id="GO:0009279">
    <property type="term" value="C:cell outer membrane"/>
    <property type="evidence" value="ECO:0007669"/>
    <property type="project" value="UniProtKB-SubCell"/>
</dbReference>
<dbReference type="GO" id="GO:0015562">
    <property type="term" value="F:efflux transmembrane transporter activity"/>
    <property type="evidence" value="ECO:0007669"/>
    <property type="project" value="InterPro"/>
</dbReference>
<dbReference type="Pfam" id="PF02321">
    <property type="entry name" value="OEP"/>
    <property type="match status" value="1"/>
</dbReference>
<reference evidence="9 10" key="1">
    <citation type="submission" date="2016-10" db="EMBL/GenBank/DDBJ databases">
        <authorList>
            <person name="de Groot N.N."/>
        </authorList>
    </citation>
    <scope>NUCLEOTIDE SEQUENCE [LARGE SCALE GENOMIC DNA]</scope>
    <source>
        <strain evidence="9 10">HLD2</strain>
    </source>
</reference>
<evidence type="ECO:0000256" key="5">
    <source>
        <dbReference type="ARBA" id="ARBA00022692"/>
    </source>
</evidence>
<evidence type="ECO:0000313" key="10">
    <source>
        <dbReference type="Proteomes" id="UP000199648"/>
    </source>
</evidence>
<dbReference type="SUPFAM" id="SSF56954">
    <property type="entry name" value="Outer membrane efflux proteins (OEP)"/>
    <property type="match status" value="1"/>
</dbReference>
<feature type="signal peptide" evidence="8">
    <location>
        <begin position="1"/>
        <end position="24"/>
    </location>
</feature>
<dbReference type="Proteomes" id="UP000199648">
    <property type="component" value="Unassembled WGS sequence"/>
</dbReference>
<evidence type="ECO:0000256" key="1">
    <source>
        <dbReference type="ARBA" id="ARBA00004442"/>
    </source>
</evidence>
<evidence type="ECO:0000313" key="9">
    <source>
        <dbReference type="EMBL" id="SCZ62867.1"/>
    </source>
</evidence>
<keyword evidence="8" id="KW-0732">Signal</keyword>
<proteinExistence type="inferred from homology"/>
<organism evidence="9 10">
    <name type="scientific">Thiohalomonas denitrificans</name>
    <dbReference type="NCBI Taxonomy" id="415747"/>
    <lineage>
        <taxon>Bacteria</taxon>
        <taxon>Pseudomonadati</taxon>
        <taxon>Pseudomonadota</taxon>
        <taxon>Gammaproteobacteria</taxon>
        <taxon>Thiohalomonadales</taxon>
        <taxon>Thiohalomonadaceae</taxon>
        <taxon>Thiohalomonas</taxon>
    </lineage>
</organism>
<evidence type="ECO:0000256" key="8">
    <source>
        <dbReference type="SAM" id="SignalP"/>
    </source>
</evidence>
<comment type="subcellular location">
    <subcellularLocation>
        <location evidence="1">Cell outer membrane</location>
    </subcellularLocation>
</comment>
<keyword evidence="7" id="KW-0998">Cell outer membrane</keyword>
<evidence type="ECO:0000256" key="3">
    <source>
        <dbReference type="ARBA" id="ARBA00022448"/>
    </source>
</evidence>
<evidence type="ECO:0000256" key="7">
    <source>
        <dbReference type="ARBA" id="ARBA00023237"/>
    </source>
</evidence>
<comment type="similarity">
    <text evidence="2">Belongs to the outer membrane factor (OMF) (TC 1.B.17) family.</text>
</comment>
<dbReference type="GO" id="GO:1990281">
    <property type="term" value="C:efflux pump complex"/>
    <property type="evidence" value="ECO:0007669"/>
    <property type="project" value="TreeGrafter"/>
</dbReference>
<keyword evidence="3" id="KW-0813">Transport</keyword>
<dbReference type="STRING" id="415747.SAMN03097708_02369"/>
<keyword evidence="6" id="KW-0472">Membrane</keyword>
<sequence length="435" mass="47854">MKKRVLGGCLATVALLLVVRISTADTEPLPEPLTLEHALSLAERGPTDVAQARADLEYSQAEERLAQSRTGVNVALEGRLRWVEPSEVAADQSNGDHRGSLFVRKNLYDFGRSAAEESAAEGLGKASRLRYTDVVRQRRIAIMEAYFDVLLADLEFARDNEEMAVVYVSLDRLQDRHELGQVSDIDLLEMEAEYQAIRKKRAASQARQRSARSRLAIALGRPGELSSDLSLPDLPQLDGELPEYESLLKKALAENPAIRALRAEVKAAESRIAGARAGRRPYLDGELEASTYSREAGSHDDWRAGVVLTVPLYSGGAVGAQIAREKATLNRTRASLAAAEDAVRQALLDNYLDLETLQVDADRVLALQDYRDLYLDRSRTIYELEVKTDLGDAMVRLSEAQIEAAKNRFGRVLAWERLKALAGGLPKASTSADEG</sequence>
<dbReference type="InterPro" id="IPR003423">
    <property type="entry name" value="OMP_efflux"/>
</dbReference>
<evidence type="ECO:0000256" key="2">
    <source>
        <dbReference type="ARBA" id="ARBA00007613"/>
    </source>
</evidence>
<dbReference type="RefSeq" id="WP_092997284.1">
    <property type="nucleotide sequence ID" value="NZ_FMWD01000007.1"/>
</dbReference>
<accession>A0A1G5QMA6</accession>
<protein>
    <submittedName>
        <fullName evidence="9">Outer membrane protein TolC</fullName>
    </submittedName>
</protein>
<keyword evidence="10" id="KW-1185">Reference proteome</keyword>
<dbReference type="Gene3D" id="1.20.1600.10">
    <property type="entry name" value="Outer membrane efflux proteins (OEP)"/>
    <property type="match status" value="1"/>
</dbReference>
<dbReference type="AlphaFoldDB" id="A0A1G5QMA6"/>
<dbReference type="PANTHER" id="PTHR30026">
    <property type="entry name" value="OUTER MEMBRANE PROTEIN TOLC"/>
    <property type="match status" value="1"/>
</dbReference>
<dbReference type="OrthoDB" id="9786815at2"/>
<feature type="chain" id="PRO_5011562573" evidence="8">
    <location>
        <begin position="25"/>
        <end position="435"/>
    </location>
</feature>
<keyword evidence="5" id="KW-0812">Transmembrane</keyword>
<dbReference type="EMBL" id="FMWD01000007">
    <property type="protein sequence ID" value="SCZ62867.1"/>
    <property type="molecule type" value="Genomic_DNA"/>
</dbReference>
<gene>
    <name evidence="9" type="ORF">SAMN03097708_02369</name>
</gene>
<keyword evidence="4" id="KW-1134">Transmembrane beta strand</keyword>
<evidence type="ECO:0000256" key="6">
    <source>
        <dbReference type="ARBA" id="ARBA00023136"/>
    </source>
</evidence>
<dbReference type="PANTHER" id="PTHR30026:SF20">
    <property type="entry name" value="OUTER MEMBRANE PROTEIN TOLC"/>
    <property type="match status" value="1"/>
</dbReference>
<dbReference type="GO" id="GO:0015288">
    <property type="term" value="F:porin activity"/>
    <property type="evidence" value="ECO:0007669"/>
    <property type="project" value="TreeGrafter"/>
</dbReference>